<evidence type="ECO:0000256" key="4">
    <source>
        <dbReference type="ARBA" id="ARBA00022989"/>
    </source>
</evidence>
<protein>
    <recommendedName>
        <fullName evidence="10">Transmembrane protein 134</fullName>
    </recommendedName>
</protein>
<dbReference type="InterPro" id="IPR008590">
    <property type="entry name" value="TMEM_230/134"/>
</dbReference>
<dbReference type="Pfam" id="PF05915">
    <property type="entry name" value="TMEM_230_134"/>
    <property type="match status" value="1"/>
</dbReference>
<dbReference type="PANTHER" id="PTHR13558">
    <property type="entry name" value="TRANSMEMBRANE PROTEIN 134"/>
    <property type="match status" value="1"/>
</dbReference>
<organism evidence="8 9">
    <name type="scientific">Batillaria attramentaria</name>
    <dbReference type="NCBI Taxonomy" id="370345"/>
    <lineage>
        <taxon>Eukaryota</taxon>
        <taxon>Metazoa</taxon>
        <taxon>Spiralia</taxon>
        <taxon>Lophotrochozoa</taxon>
        <taxon>Mollusca</taxon>
        <taxon>Gastropoda</taxon>
        <taxon>Caenogastropoda</taxon>
        <taxon>Sorbeoconcha</taxon>
        <taxon>Cerithioidea</taxon>
        <taxon>Batillariidae</taxon>
        <taxon>Batillaria</taxon>
    </lineage>
</organism>
<comment type="similarity">
    <text evidence="2">Belongs to the TMEM134/TMEM230 family.</text>
</comment>
<feature type="transmembrane region" description="Helical" evidence="7">
    <location>
        <begin position="160"/>
        <end position="186"/>
    </location>
</feature>
<dbReference type="PANTHER" id="PTHR13558:SF1">
    <property type="entry name" value="TRANSMEMBRANE PROTEIN 134"/>
    <property type="match status" value="1"/>
</dbReference>
<keyword evidence="3 7" id="KW-0812">Transmembrane</keyword>
<evidence type="ECO:0000256" key="5">
    <source>
        <dbReference type="ARBA" id="ARBA00023136"/>
    </source>
</evidence>
<comment type="subcellular location">
    <subcellularLocation>
        <location evidence="1">Membrane</location>
        <topology evidence="1">Multi-pass membrane protein</topology>
    </subcellularLocation>
</comment>
<feature type="transmembrane region" description="Helical" evidence="7">
    <location>
        <begin position="133"/>
        <end position="154"/>
    </location>
</feature>
<dbReference type="GO" id="GO:0016020">
    <property type="term" value="C:membrane"/>
    <property type="evidence" value="ECO:0007669"/>
    <property type="project" value="UniProtKB-SubCell"/>
</dbReference>
<feature type="region of interest" description="Disordered" evidence="6">
    <location>
        <begin position="25"/>
        <end position="61"/>
    </location>
</feature>
<evidence type="ECO:0000256" key="2">
    <source>
        <dbReference type="ARBA" id="ARBA00007743"/>
    </source>
</evidence>
<keyword evidence="9" id="KW-1185">Reference proteome</keyword>
<dbReference type="InterPro" id="IPR039714">
    <property type="entry name" value="TMEM134"/>
</dbReference>
<dbReference type="EMBL" id="JACVVK020000021">
    <property type="protein sequence ID" value="KAK7503199.1"/>
    <property type="molecule type" value="Genomic_DNA"/>
</dbReference>
<evidence type="ECO:0000256" key="7">
    <source>
        <dbReference type="SAM" id="Phobius"/>
    </source>
</evidence>
<sequence>MATGGHSGNFQTDTQDLFGLDDITREWGDNGTDPQLRIYGATGGSSPLQRPKGAPEVDTDDIPLHDFQLDSHKDPLIFNQSAKSTGHSNTVKSSYSVQSLNSVSTSMTNISVVSYNQYDSWVHHPKVRENWRLVLGSGILMVVGIGLILAGIGIAASPASGYHCIVIIVIGILCLVPGGYHFIYIYCAGHWTARFPVQQLAGTSVTQGIQS</sequence>
<comment type="caution">
    <text evidence="8">The sequence shown here is derived from an EMBL/GenBank/DDBJ whole genome shotgun (WGS) entry which is preliminary data.</text>
</comment>
<dbReference type="Proteomes" id="UP001519460">
    <property type="component" value="Unassembled WGS sequence"/>
</dbReference>
<proteinExistence type="inferred from homology"/>
<keyword evidence="5 7" id="KW-0472">Membrane</keyword>
<evidence type="ECO:0008006" key="10">
    <source>
        <dbReference type="Google" id="ProtNLM"/>
    </source>
</evidence>
<evidence type="ECO:0000313" key="8">
    <source>
        <dbReference type="EMBL" id="KAK7503199.1"/>
    </source>
</evidence>
<name>A0ABD0LVY2_9CAEN</name>
<accession>A0ABD0LVY2</accession>
<gene>
    <name evidence="8" type="ORF">BaRGS_00005464</name>
</gene>
<evidence type="ECO:0000313" key="9">
    <source>
        <dbReference type="Proteomes" id="UP001519460"/>
    </source>
</evidence>
<evidence type="ECO:0000256" key="1">
    <source>
        <dbReference type="ARBA" id="ARBA00004141"/>
    </source>
</evidence>
<dbReference type="AlphaFoldDB" id="A0ABD0LVY2"/>
<evidence type="ECO:0000256" key="3">
    <source>
        <dbReference type="ARBA" id="ARBA00022692"/>
    </source>
</evidence>
<keyword evidence="4 7" id="KW-1133">Transmembrane helix</keyword>
<evidence type="ECO:0000256" key="6">
    <source>
        <dbReference type="SAM" id="MobiDB-lite"/>
    </source>
</evidence>
<reference evidence="8 9" key="1">
    <citation type="journal article" date="2023" name="Sci. Data">
        <title>Genome assembly of the Korean intertidal mud-creeper Batillaria attramentaria.</title>
        <authorList>
            <person name="Patra A.K."/>
            <person name="Ho P.T."/>
            <person name="Jun S."/>
            <person name="Lee S.J."/>
            <person name="Kim Y."/>
            <person name="Won Y.J."/>
        </authorList>
    </citation>
    <scope>NUCLEOTIDE SEQUENCE [LARGE SCALE GENOMIC DNA]</scope>
    <source>
        <strain evidence="8">Wonlab-2016</strain>
    </source>
</reference>